<dbReference type="PANTHER" id="PTHR11953:SF0">
    <property type="entry name" value="EXOSOME COMPLEX COMPONENT RRP41"/>
    <property type="match status" value="1"/>
</dbReference>
<accession>S9W0M4</accession>
<evidence type="ECO:0000259" key="9">
    <source>
        <dbReference type="Pfam" id="PF01138"/>
    </source>
</evidence>
<dbReference type="RefSeq" id="XP_013021632.1">
    <property type="nucleotide sequence ID" value="XM_013166178.1"/>
</dbReference>
<comment type="subcellular location">
    <subcellularLocation>
        <location evidence="1">Cytoplasm</location>
    </subcellularLocation>
    <subcellularLocation>
        <location evidence="2">Nucleus</location>
        <location evidence="2">Nucleolus</location>
    </subcellularLocation>
</comment>
<comment type="similarity">
    <text evidence="3">Belongs to the RNase PH family.</text>
</comment>
<feature type="domain" description="Exoribonuclease phosphorolytic" evidence="9">
    <location>
        <begin position="70"/>
        <end position="200"/>
    </location>
</feature>
<evidence type="ECO:0000256" key="3">
    <source>
        <dbReference type="ARBA" id="ARBA00006678"/>
    </source>
</evidence>
<evidence type="ECO:0000259" key="10">
    <source>
        <dbReference type="Pfam" id="PF03725"/>
    </source>
</evidence>
<dbReference type="GO" id="GO:0000785">
    <property type="term" value="C:chromatin"/>
    <property type="evidence" value="ECO:0007669"/>
    <property type="project" value="EnsemblFungi"/>
</dbReference>
<evidence type="ECO:0000256" key="1">
    <source>
        <dbReference type="ARBA" id="ARBA00004496"/>
    </source>
</evidence>
<dbReference type="InterPro" id="IPR036345">
    <property type="entry name" value="ExoRNase_PH_dom2_sf"/>
</dbReference>
<dbReference type="GeneID" id="25038231"/>
<reference evidence="11 12" key="1">
    <citation type="journal article" date="2011" name="Science">
        <title>Comparative functional genomics of the fission yeasts.</title>
        <authorList>
            <person name="Rhind N."/>
            <person name="Chen Z."/>
            <person name="Yassour M."/>
            <person name="Thompson D.A."/>
            <person name="Haas B.J."/>
            <person name="Habib N."/>
            <person name="Wapinski I."/>
            <person name="Roy S."/>
            <person name="Lin M.F."/>
            <person name="Heiman D.I."/>
            <person name="Young S.K."/>
            <person name="Furuya K."/>
            <person name="Guo Y."/>
            <person name="Pidoux A."/>
            <person name="Chen H.M."/>
            <person name="Robbertse B."/>
            <person name="Goldberg J.M."/>
            <person name="Aoki K."/>
            <person name="Bayne E.H."/>
            <person name="Berlin A.M."/>
            <person name="Desjardins C.A."/>
            <person name="Dobbs E."/>
            <person name="Dukaj L."/>
            <person name="Fan L."/>
            <person name="FitzGerald M.G."/>
            <person name="French C."/>
            <person name="Gujja S."/>
            <person name="Hansen K."/>
            <person name="Keifenheim D."/>
            <person name="Levin J.Z."/>
            <person name="Mosher R.A."/>
            <person name="Mueller C.A."/>
            <person name="Pfiffner J."/>
            <person name="Priest M."/>
            <person name="Russ C."/>
            <person name="Smialowska A."/>
            <person name="Swoboda P."/>
            <person name="Sykes S.M."/>
            <person name="Vaughn M."/>
            <person name="Vengrova S."/>
            <person name="Yoder R."/>
            <person name="Zeng Q."/>
            <person name="Allshire R."/>
            <person name="Baulcombe D."/>
            <person name="Birren B.W."/>
            <person name="Brown W."/>
            <person name="Ekwall K."/>
            <person name="Kellis M."/>
            <person name="Leatherwood J."/>
            <person name="Levin H."/>
            <person name="Margalit H."/>
            <person name="Martienssen R."/>
            <person name="Nieduszynski C.A."/>
            <person name="Spatafora J.W."/>
            <person name="Friedman N."/>
            <person name="Dalgaard J.Z."/>
            <person name="Baumann P."/>
            <person name="Niki H."/>
            <person name="Regev A."/>
            <person name="Nusbaum C."/>
        </authorList>
    </citation>
    <scope>NUCLEOTIDE SEQUENCE [LARGE SCALE GENOMIC DNA]</scope>
    <source>
        <strain evidence="12">OY26 / ATCC MYA-4695 / CBS 11777 / NBRC 106824 / NRRL Y48691</strain>
    </source>
</reference>
<dbReference type="SUPFAM" id="SSF55666">
    <property type="entry name" value="Ribonuclease PH domain 2-like"/>
    <property type="match status" value="1"/>
</dbReference>
<dbReference type="GO" id="GO:0000177">
    <property type="term" value="C:cytoplasmic exosome (RNase complex)"/>
    <property type="evidence" value="ECO:0007669"/>
    <property type="project" value="TreeGrafter"/>
</dbReference>
<protein>
    <recommendedName>
        <fullName evidence="8">Ribosomal RNA-processing protein 41</fullName>
    </recommendedName>
</protein>
<evidence type="ECO:0000256" key="5">
    <source>
        <dbReference type="ARBA" id="ARBA00022835"/>
    </source>
</evidence>
<dbReference type="CDD" id="cd11370">
    <property type="entry name" value="RNase_PH_RRP41"/>
    <property type="match status" value="1"/>
</dbReference>
<dbReference type="InterPro" id="IPR020568">
    <property type="entry name" value="Ribosomal_Su5_D2-typ_SF"/>
</dbReference>
<dbReference type="STRING" id="653667.S9W0M4"/>
<dbReference type="GO" id="GO:0034475">
    <property type="term" value="P:U4 snRNA 3'-end processing"/>
    <property type="evidence" value="ECO:0007669"/>
    <property type="project" value="TreeGrafter"/>
</dbReference>
<dbReference type="GO" id="GO:0000176">
    <property type="term" value="C:nuclear exosome (RNase complex)"/>
    <property type="evidence" value="ECO:0007669"/>
    <property type="project" value="TreeGrafter"/>
</dbReference>
<dbReference type="GO" id="GO:0003723">
    <property type="term" value="F:RNA binding"/>
    <property type="evidence" value="ECO:0007669"/>
    <property type="project" value="TreeGrafter"/>
</dbReference>
<dbReference type="OMA" id="ECRINTH"/>
<dbReference type="GO" id="GO:0071031">
    <property type="term" value="P:nuclear mRNA surveillance of mRNA 3'-end processing"/>
    <property type="evidence" value="ECO:0007669"/>
    <property type="project" value="EnsemblFungi"/>
</dbReference>
<dbReference type="GO" id="GO:0016075">
    <property type="term" value="P:rRNA catabolic process"/>
    <property type="evidence" value="ECO:0007669"/>
    <property type="project" value="TreeGrafter"/>
</dbReference>
<proteinExistence type="inferred from homology"/>
<dbReference type="Gene3D" id="3.30.230.70">
    <property type="entry name" value="GHMP Kinase, N-terminal domain"/>
    <property type="match status" value="1"/>
</dbReference>
<keyword evidence="12" id="KW-1185">Reference proteome</keyword>
<dbReference type="Proteomes" id="UP000015464">
    <property type="component" value="Unassembled WGS sequence"/>
</dbReference>
<evidence type="ECO:0000313" key="12">
    <source>
        <dbReference type="Proteomes" id="UP000015464"/>
    </source>
</evidence>
<evidence type="ECO:0000256" key="7">
    <source>
        <dbReference type="ARBA" id="ARBA00063066"/>
    </source>
</evidence>
<sequence length="291" mass="32882">MPLFPSSIFDQVYFHLPEFNHLFPLHVCQQKTQRGAITIENCIFGFLLSMSHLEILSLEGLRNDGRRWNEMRNFFCRVGIEPSENGSSYVQHGNTRVMCIINGPSEPAVKSKSRADRAFVNVDINIAPFSTIDRKRRFKSDRRIQLQCLALQRTFEQVLQIELYPKSQISINLHVLHDDGAVVATCMNAATLALMDAGIPMTDYVCCSTAGIVDSDILLDLNSLEESDLSWMTVAVMGTKNKVTYLQLETKMHLDYLDSVMNIAIAGAEQIYHMMQSAIRQSAKPYLAKLV</sequence>
<feature type="domain" description="Exoribonuclease phosphorolytic" evidence="10">
    <location>
        <begin position="203"/>
        <end position="266"/>
    </location>
</feature>
<dbReference type="Pfam" id="PF03725">
    <property type="entry name" value="RNase_PH_C"/>
    <property type="match status" value="1"/>
</dbReference>
<dbReference type="GO" id="GO:0030847">
    <property type="term" value="P:termination of RNA polymerase II transcription, exosome-dependent"/>
    <property type="evidence" value="ECO:0007669"/>
    <property type="project" value="EnsemblFungi"/>
</dbReference>
<dbReference type="InterPro" id="IPR027408">
    <property type="entry name" value="PNPase/RNase_PH_dom_sf"/>
</dbReference>
<dbReference type="Pfam" id="PF01138">
    <property type="entry name" value="RNase_PH"/>
    <property type="match status" value="1"/>
</dbReference>
<dbReference type="OrthoDB" id="437922at2759"/>
<organism evidence="11 12">
    <name type="scientific">Schizosaccharomyces cryophilus (strain OY26 / ATCC MYA-4695 / CBS 11777 / NBRC 106824 / NRRL Y48691)</name>
    <name type="common">Fission yeast</name>
    <dbReference type="NCBI Taxonomy" id="653667"/>
    <lineage>
        <taxon>Eukaryota</taxon>
        <taxon>Fungi</taxon>
        <taxon>Dikarya</taxon>
        <taxon>Ascomycota</taxon>
        <taxon>Taphrinomycotina</taxon>
        <taxon>Schizosaccharomycetes</taxon>
        <taxon>Schizosaccharomycetales</taxon>
        <taxon>Schizosaccharomycetaceae</taxon>
        <taxon>Schizosaccharomyces</taxon>
    </lineage>
</organism>
<dbReference type="GO" id="GO:0005730">
    <property type="term" value="C:nucleolus"/>
    <property type="evidence" value="ECO:0007669"/>
    <property type="project" value="UniProtKB-SubCell"/>
</dbReference>
<dbReference type="EMBL" id="KE546988">
    <property type="protein sequence ID" value="EPY53388.1"/>
    <property type="molecule type" value="Genomic_DNA"/>
</dbReference>
<evidence type="ECO:0000256" key="4">
    <source>
        <dbReference type="ARBA" id="ARBA00022490"/>
    </source>
</evidence>
<dbReference type="eggNOG" id="KOG1068">
    <property type="taxonomic scope" value="Eukaryota"/>
</dbReference>
<evidence type="ECO:0000256" key="8">
    <source>
        <dbReference type="ARBA" id="ARBA00077929"/>
    </source>
</evidence>
<gene>
    <name evidence="11" type="ORF">SPOG_03914</name>
</gene>
<dbReference type="InterPro" id="IPR001247">
    <property type="entry name" value="ExoRNase_PH_dom1"/>
</dbReference>
<dbReference type="PANTHER" id="PTHR11953">
    <property type="entry name" value="EXOSOME COMPLEX COMPONENT"/>
    <property type="match status" value="1"/>
</dbReference>
<dbReference type="HOGENOM" id="CLU_063514_0_1_1"/>
<keyword evidence="6" id="KW-0539">Nucleus</keyword>
<keyword evidence="4" id="KW-0963">Cytoplasm</keyword>
<evidence type="ECO:0000256" key="6">
    <source>
        <dbReference type="ARBA" id="ARBA00023242"/>
    </source>
</evidence>
<dbReference type="InterPro" id="IPR050080">
    <property type="entry name" value="RNase_PH"/>
</dbReference>
<dbReference type="GO" id="GO:0071051">
    <property type="term" value="P:poly(A)-dependent snoRNA 3'-end processing"/>
    <property type="evidence" value="ECO:0007669"/>
    <property type="project" value="TreeGrafter"/>
</dbReference>
<dbReference type="SUPFAM" id="SSF54211">
    <property type="entry name" value="Ribosomal protein S5 domain 2-like"/>
    <property type="match status" value="1"/>
</dbReference>
<dbReference type="AlphaFoldDB" id="S9W0M4"/>
<evidence type="ECO:0000313" key="11">
    <source>
        <dbReference type="EMBL" id="EPY53388.1"/>
    </source>
</evidence>
<keyword evidence="5" id="KW-0271">Exosome</keyword>
<comment type="subunit">
    <text evidence="7">Component of the RNA exosome complex. Specifically part of the catalytically inactive RNA exosome core complex (Exo-9) which may associate with the catalytic subunits RRP6 and DIS3 in cytoplasmic- and nuclear-specific RNA exosome complex forms. Exo-9 is formed by a hexameric base ring of RNase PH domain-containing subunits and a cap ring consisting of CSL4, RRP4 and RRP40.</text>
</comment>
<dbReference type="InterPro" id="IPR015847">
    <property type="entry name" value="ExoRNase_PH_dom2"/>
</dbReference>
<evidence type="ECO:0000256" key="2">
    <source>
        <dbReference type="ARBA" id="ARBA00004604"/>
    </source>
</evidence>
<dbReference type="FunFam" id="3.30.230.70:FF:000004">
    <property type="entry name" value="Exosome complex component Rrp41"/>
    <property type="match status" value="1"/>
</dbReference>
<name>S9W0M4_SCHCR</name>